<keyword evidence="1" id="KW-0472">Membrane</keyword>
<dbReference type="AlphaFoldDB" id="A0AAJ2MRJ3"/>
<gene>
    <name evidence="2" type="ORF">ROV92_03015</name>
</gene>
<evidence type="ECO:0008006" key="4">
    <source>
        <dbReference type="Google" id="ProtNLM"/>
    </source>
</evidence>
<evidence type="ECO:0000256" key="1">
    <source>
        <dbReference type="SAM" id="Phobius"/>
    </source>
</evidence>
<comment type="caution">
    <text evidence="2">The sequence shown here is derived from an EMBL/GenBank/DDBJ whole genome shotgun (WGS) entry which is preliminary data.</text>
</comment>
<proteinExistence type="predicted"/>
<protein>
    <recommendedName>
        <fullName evidence="4">Transmembrane protein</fullName>
    </recommendedName>
</protein>
<feature type="transmembrane region" description="Helical" evidence="1">
    <location>
        <begin position="6"/>
        <end position="27"/>
    </location>
</feature>
<dbReference type="EMBL" id="JAVSKO010000001">
    <property type="protein sequence ID" value="MDT3466978.1"/>
    <property type="molecule type" value="Genomic_DNA"/>
</dbReference>
<dbReference type="RefSeq" id="WP_148564937.1">
    <property type="nucleotide sequence ID" value="NZ_CP011010.1"/>
</dbReference>
<reference evidence="2" key="1">
    <citation type="submission" date="2023-07" db="EMBL/GenBank/DDBJ databases">
        <title>Comparative genomics of clinical Stenotrophomonas maltophilia isolates reveals regions of diversity which correlate with colonization and persistence in vivo.</title>
        <authorList>
            <person name="Mcdaniel M.S."/>
            <person name="Swords W.E."/>
            <person name="Sumpter N.A."/>
            <person name="Lindgren N.R."/>
            <person name="Billiot C.E."/>
        </authorList>
    </citation>
    <scope>NUCLEOTIDE SEQUENCE</scope>
    <source>
        <strain evidence="2">Ism4</strain>
    </source>
</reference>
<evidence type="ECO:0000313" key="3">
    <source>
        <dbReference type="Proteomes" id="UP001251948"/>
    </source>
</evidence>
<keyword evidence="1" id="KW-0812">Transmembrane</keyword>
<feature type="transmembrane region" description="Helical" evidence="1">
    <location>
        <begin position="77"/>
        <end position="98"/>
    </location>
</feature>
<accession>A0AAJ2MRJ3</accession>
<evidence type="ECO:0000313" key="2">
    <source>
        <dbReference type="EMBL" id="MDT3466978.1"/>
    </source>
</evidence>
<dbReference type="Proteomes" id="UP001251948">
    <property type="component" value="Unassembled WGS sequence"/>
</dbReference>
<organism evidence="2 3">
    <name type="scientific">Stenotrophomonas maltophilia</name>
    <name type="common">Pseudomonas maltophilia</name>
    <name type="synonym">Xanthomonas maltophilia</name>
    <dbReference type="NCBI Taxonomy" id="40324"/>
    <lineage>
        <taxon>Bacteria</taxon>
        <taxon>Pseudomonadati</taxon>
        <taxon>Pseudomonadota</taxon>
        <taxon>Gammaproteobacteria</taxon>
        <taxon>Lysobacterales</taxon>
        <taxon>Lysobacteraceae</taxon>
        <taxon>Stenotrophomonas</taxon>
        <taxon>Stenotrophomonas maltophilia group</taxon>
    </lineage>
</organism>
<sequence>MTGIIESYPVCSSVILGGMWMNGFAAHRMLLKMERKRPEVLEAVGIIRVDWWFRCLRGIGLLALSGKGLMITRGERWVLRGVVATYVFLVACGISMLVG</sequence>
<keyword evidence="1" id="KW-1133">Transmembrane helix</keyword>
<name>A0AAJ2MRJ3_STEMA</name>